<dbReference type="GO" id="GO:0004674">
    <property type="term" value="F:protein serine/threonine kinase activity"/>
    <property type="evidence" value="ECO:0007669"/>
    <property type="project" value="InterPro"/>
</dbReference>
<reference evidence="2 3" key="1">
    <citation type="submission" date="2019-01" db="EMBL/GenBank/DDBJ databases">
        <title>Sequencing of cultivated peanut Arachis hypogaea provides insights into genome evolution and oil improvement.</title>
        <authorList>
            <person name="Chen X."/>
        </authorList>
    </citation>
    <scope>NUCLEOTIDE SEQUENCE [LARGE SCALE GENOMIC DNA]</scope>
    <source>
        <strain evidence="3">cv. Fuhuasheng</strain>
        <tissue evidence="2">Leaves</tissue>
    </source>
</reference>
<dbReference type="Gene3D" id="1.10.510.10">
    <property type="entry name" value="Transferase(Phosphotransferase) domain 1"/>
    <property type="match status" value="1"/>
</dbReference>
<dbReference type="GO" id="GO:0005829">
    <property type="term" value="C:cytosol"/>
    <property type="evidence" value="ECO:0007669"/>
    <property type="project" value="TreeGrafter"/>
</dbReference>
<evidence type="ECO:0000313" key="3">
    <source>
        <dbReference type="Proteomes" id="UP000289738"/>
    </source>
</evidence>
<evidence type="ECO:0000313" key="2">
    <source>
        <dbReference type="EMBL" id="RYR33873.1"/>
    </source>
</evidence>
<dbReference type="SUPFAM" id="SSF56112">
    <property type="entry name" value="Protein kinase-like (PK-like)"/>
    <property type="match status" value="1"/>
</dbReference>
<dbReference type="GO" id="GO:0010506">
    <property type="term" value="P:regulation of autophagy"/>
    <property type="evidence" value="ECO:0007669"/>
    <property type="project" value="InterPro"/>
</dbReference>
<protein>
    <recommendedName>
        <fullName evidence="1">Protein kinase domain-containing protein</fullName>
    </recommendedName>
</protein>
<comment type="caution">
    <text evidence="2">The sequence shown here is derived from an EMBL/GenBank/DDBJ whole genome shotgun (WGS) entry which is preliminary data.</text>
</comment>
<dbReference type="InterPro" id="IPR011009">
    <property type="entry name" value="Kinase-like_dom_sf"/>
</dbReference>
<sequence>MAPEVLQFQKYDSKADMWSIGVILFELLNGYPPFNGRNNVQLLKNIRSSTGLPFSQMILLGLDPDCLDVCSKLLCSNPVDRLSFDEFYQHRFLRRKVMGA</sequence>
<dbReference type="Proteomes" id="UP000289738">
    <property type="component" value="Chromosome A10"/>
</dbReference>
<dbReference type="GO" id="GO:0005776">
    <property type="term" value="C:autophagosome"/>
    <property type="evidence" value="ECO:0007669"/>
    <property type="project" value="TreeGrafter"/>
</dbReference>
<accession>A0A445B5C0</accession>
<dbReference type="AlphaFoldDB" id="A0A445B5C0"/>
<dbReference type="GO" id="GO:0005524">
    <property type="term" value="F:ATP binding"/>
    <property type="evidence" value="ECO:0007669"/>
    <property type="project" value="InterPro"/>
</dbReference>
<gene>
    <name evidence="2" type="ORF">Ahy_A10g048534</name>
</gene>
<dbReference type="Pfam" id="PF00069">
    <property type="entry name" value="Pkinase"/>
    <property type="match status" value="1"/>
</dbReference>
<feature type="domain" description="Protein kinase" evidence="1">
    <location>
        <begin position="1"/>
        <end position="93"/>
    </location>
</feature>
<dbReference type="InterPro" id="IPR000719">
    <property type="entry name" value="Prot_kinase_dom"/>
</dbReference>
<keyword evidence="3" id="KW-1185">Reference proteome</keyword>
<proteinExistence type="predicted"/>
<dbReference type="EMBL" id="SDMP01000010">
    <property type="protein sequence ID" value="RYR33873.1"/>
    <property type="molecule type" value="Genomic_DNA"/>
</dbReference>
<organism evidence="2 3">
    <name type="scientific">Arachis hypogaea</name>
    <name type="common">Peanut</name>
    <dbReference type="NCBI Taxonomy" id="3818"/>
    <lineage>
        <taxon>Eukaryota</taxon>
        <taxon>Viridiplantae</taxon>
        <taxon>Streptophyta</taxon>
        <taxon>Embryophyta</taxon>
        <taxon>Tracheophyta</taxon>
        <taxon>Spermatophyta</taxon>
        <taxon>Magnoliopsida</taxon>
        <taxon>eudicotyledons</taxon>
        <taxon>Gunneridae</taxon>
        <taxon>Pentapetalae</taxon>
        <taxon>rosids</taxon>
        <taxon>fabids</taxon>
        <taxon>Fabales</taxon>
        <taxon>Fabaceae</taxon>
        <taxon>Papilionoideae</taxon>
        <taxon>50 kb inversion clade</taxon>
        <taxon>dalbergioids sensu lato</taxon>
        <taxon>Dalbergieae</taxon>
        <taxon>Pterocarpus clade</taxon>
        <taxon>Arachis</taxon>
    </lineage>
</organism>
<dbReference type="PANTHER" id="PTHR24348">
    <property type="entry name" value="SERINE/THREONINE-PROTEIN KINASE UNC-51-RELATED"/>
    <property type="match status" value="1"/>
</dbReference>
<dbReference type="GO" id="GO:0016020">
    <property type="term" value="C:membrane"/>
    <property type="evidence" value="ECO:0007669"/>
    <property type="project" value="TreeGrafter"/>
</dbReference>
<dbReference type="PANTHER" id="PTHR24348:SF53">
    <property type="entry name" value="SERINE_THREONINE-PROTEIN KINASE ATG1T"/>
    <property type="match status" value="1"/>
</dbReference>
<name>A0A445B5C0_ARAHY</name>
<evidence type="ECO:0000259" key="1">
    <source>
        <dbReference type="PROSITE" id="PS50011"/>
    </source>
</evidence>
<dbReference type="InterPro" id="IPR045269">
    <property type="entry name" value="Atg1-like"/>
</dbReference>
<dbReference type="GO" id="GO:0000407">
    <property type="term" value="C:phagophore assembly site"/>
    <property type="evidence" value="ECO:0007669"/>
    <property type="project" value="TreeGrafter"/>
</dbReference>
<dbReference type="PROSITE" id="PS50011">
    <property type="entry name" value="PROTEIN_KINASE_DOM"/>
    <property type="match status" value="1"/>
</dbReference>
<dbReference type="GO" id="GO:0000045">
    <property type="term" value="P:autophagosome assembly"/>
    <property type="evidence" value="ECO:0007669"/>
    <property type="project" value="TreeGrafter"/>
</dbReference>